<proteinExistence type="predicted"/>
<gene>
    <name evidence="3" type="ORF">A2538_02160</name>
</gene>
<organism evidence="3 4">
    <name type="scientific">Candidatus Magasanikbacteria bacterium RIFOXYD2_FULL_41_14</name>
    <dbReference type="NCBI Taxonomy" id="1798709"/>
    <lineage>
        <taxon>Bacteria</taxon>
        <taxon>Candidatus Magasanikiibacteriota</taxon>
    </lineage>
</organism>
<dbReference type="EMBL" id="MFRE01000012">
    <property type="protein sequence ID" value="OGH94083.1"/>
    <property type="molecule type" value="Genomic_DNA"/>
</dbReference>
<reference evidence="3 4" key="1">
    <citation type="journal article" date="2016" name="Nat. Commun.">
        <title>Thousands of microbial genomes shed light on interconnected biogeochemical processes in an aquifer system.</title>
        <authorList>
            <person name="Anantharaman K."/>
            <person name="Brown C.T."/>
            <person name="Hug L.A."/>
            <person name="Sharon I."/>
            <person name="Castelle C.J."/>
            <person name="Probst A.J."/>
            <person name="Thomas B.C."/>
            <person name="Singh A."/>
            <person name="Wilkins M.J."/>
            <person name="Karaoz U."/>
            <person name="Brodie E.L."/>
            <person name="Williams K.H."/>
            <person name="Hubbard S.S."/>
            <person name="Banfield J.F."/>
        </authorList>
    </citation>
    <scope>NUCLEOTIDE SEQUENCE [LARGE SCALE GENOMIC DNA]</scope>
</reference>
<feature type="coiled-coil region" evidence="1">
    <location>
        <begin position="29"/>
        <end position="56"/>
    </location>
</feature>
<protein>
    <submittedName>
        <fullName evidence="3">Uncharacterized protein</fullName>
    </submittedName>
</protein>
<evidence type="ECO:0000256" key="1">
    <source>
        <dbReference type="SAM" id="Coils"/>
    </source>
</evidence>
<accession>A0A1F6PDM3</accession>
<feature type="region of interest" description="Disordered" evidence="2">
    <location>
        <begin position="127"/>
        <end position="164"/>
    </location>
</feature>
<feature type="compositionally biased region" description="Acidic residues" evidence="2">
    <location>
        <begin position="155"/>
        <end position="164"/>
    </location>
</feature>
<evidence type="ECO:0000313" key="3">
    <source>
        <dbReference type="EMBL" id="OGH94083.1"/>
    </source>
</evidence>
<keyword evidence="1" id="KW-0175">Coiled coil</keyword>
<name>A0A1F6PDM3_9BACT</name>
<sequence>MKAKHVVLFLGLALVVGVFFLGRGCDGDDEAAQARLAELEGRLDVVEAEASTATAMADAAMADAAVARSVAVHAEFATAVFGEKLAEVVEDRASIHQRMDDAEERIRRAWLHIEAMKAKGGVAMTPPAVADATRPAPRPKPIPAAAPIRFVPSDGEGEEDGVSNATMEEDCWSVATAQQDGANSSPTSLTRTEGGSHGCFLTKEAAIIAACNGRPGRLISSGDGVDILECEPPPK</sequence>
<evidence type="ECO:0000256" key="2">
    <source>
        <dbReference type="SAM" id="MobiDB-lite"/>
    </source>
</evidence>
<comment type="caution">
    <text evidence="3">The sequence shown here is derived from an EMBL/GenBank/DDBJ whole genome shotgun (WGS) entry which is preliminary data.</text>
</comment>
<evidence type="ECO:0000313" key="4">
    <source>
        <dbReference type="Proteomes" id="UP000178254"/>
    </source>
</evidence>
<dbReference type="AlphaFoldDB" id="A0A1F6PDM3"/>
<dbReference type="Proteomes" id="UP000178254">
    <property type="component" value="Unassembled WGS sequence"/>
</dbReference>